<proteinExistence type="predicted"/>
<accession>A0ABN0X0Y2</accession>
<dbReference type="PROSITE" id="PS51733">
    <property type="entry name" value="BPL_LPL_CATALYTIC"/>
    <property type="match status" value="1"/>
</dbReference>
<comment type="caution">
    <text evidence="3">The sequence shown here is derived from an EMBL/GenBank/DDBJ whole genome shotgun (WGS) entry which is preliminary data.</text>
</comment>
<dbReference type="Proteomes" id="UP001501166">
    <property type="component" value="Unassembled WGS sequence"/>
</dbReference>
<evidence type="ECO:0000313" key="4">
    <source>
        <dbReference type="Proteomes" id="UP001501166"/>
    </source>
</evidence>
<gene>
    <name evidence="3" type="ORF">GCM10008932_01680</name>
</gene>
<dbReference type="EMBL" id="BAAACW010000016">
    <property type="protein sequence ID" value="GAA0352349.1"/>
    <property type="molecule type" value="Genomic_DNA"/>
</dbReference>
<dbReference type="InterPro" id="IPR004143">
    <property type="entry name" value="BPL_LPL_catalytic"/>
</dbReference>
<dbReference type="NCBIfam" id="TIGR00121">
    <property type="entry name" value="birA_ligase"/>
    <property type="match status" value="1"/>
</dbReference>
<dbReference type="RefSeq" id="WP_343753023.1">
    <property type="nucleotide sequence ID" value="NZ_BAAACW010000016.1"/>
</dbReference>
<evidence type="ECO:0000313" key="3">
    <source>
        <dbReference type="EMBL" id="GAA0352349.1"/>
    </source>
</evidence>
<dbReference type="Gene3D" id="3.30.930.10">
    <property type="entry name" value="Bira Bifunctional Protein, Domain 2"/>
    <property type="match status" value="1"/>
</dbReference>
<dbReference type="SUPFAM" id="SSF55681">
    <property type="entry name" value="Class II aaRS and biotin synthetases"/>
    <property type="match status" value="1"/>
</dbReference>
<organism evidence="3 4">
    <name type="scientific">Alkalibacterium iburiense</name>
    <dbReference type="NCBI Taxonomy" id="290589"/>
    <lineage>
        <taxon>Bacteria</taxon>
        <taxon>Bacillati</taxon>
        <taxon>Bacillota</taxon>
        <taxon>Bacilli</taxon>
        <taxon>Lactobacillales</taxon>
        <taxon>Carnobacteriaceae</taxon>
        <taxon>Alkalibacterium</taxon>
    </lineage>
</organism>
<feature type="domain" description="BPL/LPL catalytic" evidence="2">
    <location>
        <begin position="63"/>
        <end position="254"/>
    </location>
</feature>
<evidence type="ECO:0000259" key="2">
    <source>
        <dbReference type="PROSITE" id="PS51733"/>
    </source>
</evidence>
<sequence length="328" mass="36944">MTLDQHLLQILIDTYPDTVSFESFSRQYTCSKEDFLEASRILKNKKYPVSYTNSSLYLTLPLISKSKLSRLTQHTKTHHPFIVKEAIPSTNTFALNSFSSFEEGSVILAHHQTKGKGRLGRQWSATMGKSIALSLVLRPTIDSQSLPLFTQLTAAALCQALKAYGDTQIKWPNDIVLNGKKVAGILIESQFQENRLEGLVIGIGINTHLEPDDFEDSLLHKATSLKIETKQTVDPNVIIADFLIEFDQFYTDWLETRQTFPFISLCKKESALLGKEIHVYSPNEPPKTATVKDINEKGELIVHYQGHAQLTPLQSLDFSVRNSQNGYI</sequence>
<dbReference type="PANTHER" id="PTHR12835:SF5">
    <property type="entry name" value="BIOTIN--PROTEIN LIGASE"/>
    <property type="match status" value="1"/>
</dbReference>
<name>A0ABN0X0Y2_9LACT</name>
<dbReference type="PANTHER" id="PTHR12835">
    <property type="entry name" value="BIOTIN PROTEIN LIGASE"/>
    <property type="match status" value="1"/>
</dbReference>
<keyword evidence="4" id="KW-1185">Reference proteome</keyword>
<protein>
    <recommendedName>
        <fullName evidence="2">BPL/LPL catalytic domain-containing protein</fullName>
    </recommendedName>
</protein>
<dbReference type="Pfam" id="PF03099">
    <property type="entry name" value="BPL_LplA_LipB"/>
    <property type="match status" value="1"/>
</dbReference>
<reference evidence="4" key="1">
    <citation type="journal article" date="2019" name="Int. J. Syst. Evol. Microbiol.">
        <title>The Global Catalogue of Microorganisms (GCM) 10K type strain sequencing project: providing services to taxonomists for standard genome sequencing and annotation.</title>
        <authorList>
            <consortium name="The Broad Institute Genomics Platform"/>
            <consortium name="The Broad Institute Genome Sequencing Center for Infectious Disease"/>
            <person name="Wu L."/>
            <person name="Ma J."/>
        </authorList>
    </citation>
    <scope>NUCLEOTIDE SEQUENCE [LARGE SCALE GENOMIC DNA]</scope>
    <source>
        <strain evidence="4">JCM 12662</strain>
    </source>
</reference>
<dbReference type="InterPro" id="IPR045864">
    <property type="entry name" value="aa-tRNA-synth_II/BPL/LPL"/>
</dbReference>
<dbReference type="InterPro" id="IPR004408">
    <property type="entry name" value="Biotin_CoA_COase_ligase"/>
</dbReference>
<evidence type="ECO:0000256" key="1">
    <source>
        <dbReference type="ARBA" id="ARBA00022598"/>
    </source>
</evidence>
<dbReference type="CDD" id="cd16442">
    <property type="entry name" value="BPL"/>
    <property type="match status" value="1"/>
</dbReference>
<keyword evidence="1" id="KW-0436">Ligase</keyword>